<organism evidence="1 2">
    <name type="scientific">Biomphalaria pfeifferi</name>
    <name type="common">Bloodfluke planorb</name>
    <name type="synonym">Freshwater snail</name>
    <dbReference type="NCBI Taxonomy" id="112525"/>
    <lineage>
        <taxon>Eukaryota</taxon>
        <taxon>Metazoa</taxon>
        <taxon>Spiralia</taxon>
        <taxon>Lophotrochozoa</taxon>
        <taxon>Mollusca</taxon>
        <taxon>Gastropoda</taxon>
        <taxon>Heterobranchia</taxon>
        <taxon>Euthyneura</taxon>
        <taxon>Panpulmonata</taxon>
        <taxon>Hygrophila</taxon>
        <taxon>Lymnaeoidea</taxon>
        <taxon>Planorbidae</taxon>
        <taxon>Biomphalaria</taxon>
    </lineage>
</organism>
<keyword evidence="2" id="KW-1185">Reference proteome</keyword>
<feature type="non-terminal residue" evidence="1">
    <location>
        <position position="1"/>
    </location>
</feature>
<protein>
    <submittedName>
        <fullName evidence="1">Uncharacterized protein</fullName>
    </submittedName>
</protein>
<dbReference type="EMBL" id="JASAOG010000002">
    <property type="protein sequence ID" value="KAK0069541.1"/>
    <property type="molecule type" value="Genomic_DNA"/>
</dbReference>
<reference evidence="1" key="2">
    <citation type="submission" date="2023-04" db="EMBL/GenBank/DDBJ databases">
        <authorList>
            <person name="Bu L."/>
            <person name="Lu L."/>
            <person name="Laidemitt M.R."/>
            <person name="Zhang S.M."/>
            <person name="Mutuku M."/>
            <person name="Mkoji G."/>
            <person name="Steinauer M."/>
            <person name="Loker E.S."/>
        </authorList>
    </citation>
    <scope>NUCLEOTIDE SEQUENCE</scope>
    <source>
        <strain evidence="1">KasaAsao</strain>
        <tissue evidence="1">Whole Snail</tissue>
    </source>
</reference>
<accession>A0AAD8CAU7</accession>
<dbReference type="AlphaFoldDB" id="A0AAD8CAU7"/>
<comment type="caution">
    <text evidence="1">The sequence shown here is derived from an EMBL/GenBank/DDBJ whole genome shotgun (WGS) entry which is preliminary data.</text>
</comment>
<reference evidence="1" key="1">
    <citation type="journal article" date="2023" name="PLoS Negl. Trop. Dis.">
        <title>A genome sequence for Biomphalaria pfeifferi, the major vector snail for the human-infecting parasite Schistosoma mansoni.</title>
        <authorList>
            <person name="Bu L."/>
            <person name="Lu L."/>
            <person name="Laidemitt M.R."/>
            <person name="Zhang S.M."/>
            <person name="Mutuku M."/>
            <person name="Mkoji G."/>
            <person name="Steinauer M."/>
            <person name="Loker E.S."/>
        </authorList>
    </citation>
    <scope>NUCLEOTIDE SEQUENCE</scope>
    <source>
        <strain evidence="1">KasaAsao</strain>
    </source>
</reference>
<name>A0AAD8CAU7_BIOPF</name>
<gene>
    <name evidence="1" type="ORF">Bpfe_000718</name>
</gene>
<dbReference type="Proteomes" id="UP001233172">
    <property type="component" value="Unassembled WGS sequence"/>
</dbReference>
<evidence type="ECO:0000313" key="2">
    <source>
        <dbReference type="Proteomes" id="UP001233172"/>
    </source>
</evidence>
<sequence>RHQVDVGMSPVTSVTSIVETDRKTMEEMGMTTMKTRHFNVVMFVTWSTFLEPTPDSQEHLLS</sequence>
<evidence type="ECO:0000313" key="1">
    <source>
        <dbReference type="EMBL" id="KAK0069541.1"/>
    </source>
</evidence>
<proteinExistence type="predicted"/>